<organism evidence="7 8">
    <name type="scientific">Parachlamydia acanthamoebae</name>
    <dbReference type="NCBI Taxonomy" id="83552"/>
    <lineage>
        <taxon>Bacteria</taxon>
        <taxon>Pseudomonadati</taxon>
        <taxon>Chlamydiota</taxon>
        <taxon>Chlamydiia</taxon>
        <taxon>Parachlamydiales</taxon>
        <taxon>Parachlamydiaceae</taxon>
        <taxon>Parachlamydia</taxon>
    </lineage>
</organism>
<evidence type="ECO:0000256" key="5">
    <source>
        <dbReference type="ARBA" id="ARBA00074044"/>
    </source>
</evidence>
<keyword evidence="1" id="KW-0677">Repeat</keyword>
<dbReference type="AlphaFoldDB" id="A0A0C1C4X5"/>
<evidence type="ECO:0000256" key="1">
    <source>
        <dbReference type="ARBA" id="ARBA00022737"/>
    </source>
</evidence>
<keyword evidence="2" id="KW-0547">Nucleotide-binding</keyword>
<feature type="domain" description="ABC transporter" evidence="6">
    <location>
        <begin position="14"/>
        <end position="262"/>
    </location>
</feature>
<reference evidence="7 8" key="1">
    <citation type="journal article" date="2014" name="Mol. Biol. Evol.">
        <title>Massive expansion of Ubiquitination-related gene families within the Chlamydiae.</title>
        <authorList>
            <person name="Domman D."/>
            <person name="Collingro A."/>
            <person name="Lagkouvardos I."/>
            <person name="Gehre L."/>
            <person name="Weinmaier T."/>
            <person name="Rattei T."/>
            <person name="Subtil A."/>
            <person name="Horn M."/>
        </authorList>
    </citation>
    <scope>NUCLEOTIDE SEQUENCE [LARGE SCALE GENOMIC DNA]</scope>
    <source>
        <strain evidence="7 8">OEW1</strain>
    </source>
</reference>
<feature type="domain" description="ABC transporter" evidence="6">
    <location>
        <begin position="315"/>
        <end position="537"/>
    </location>
</feature>
<dbReference type="CDD" id="cd03221">
    <property type="entry name" value="ABCF_EF-3"/>
    <property type="match status" value="2"/>
</dbReference>
<dbReference type="FunFam" id="3.40.50.300:FF:000070">
    <property type="entry name" value="Putative ABC transporter ATP-binding component"/>
    <property type="match status" value="1"/>
</dbReference>
<dbReference type="InterPro" id="IPR003439">
    <property type="entry name" value="ABC_transporter-like_ATP-bd"/>
</dbReference>
<evidence type="ECO:0000256" key="3">
    <source>
        <dbReference type="ARBA" id="ARBA00022840"/>
    </source>
</evidence>
<dbReference type="Pfam" id="PF12848">
    <property type="entry name" value="ABC_tran_Xtn"/>
    <property type="match status" value="1"/>
</dbReference>
<gene>
    <name evidence="7" type="primary">ybiT</name>
    <name evidence="7" type="ORF">DB43_AO00140</name>
</gene>
<evidence type="ECO:0000256" key="2">
    <source>
        <dbReference type="ARBA" id="ARBA00022741"/>
    </source>
</evidence>
<evidence type="ECO:0000313" key="7">
    <source>
        <dbReference type="EMBL" id="KIA76275.1"/>
    </source>
</evidence>
<evidence type="ECO:0000256" key="4">
    <source>
        <dbReference type="ARBA" id="ARBA00061551"/>
    </source>
</evidence>
<dbReference type="GO" id="GO:0005524">
    <property type="term" value="F:ATP binding"/>
    <property type="evidence" value="ECO:0007669"/>
    <property type="project" value="UniProtKB-KW"/>
</dbReference>
<dbReference type="PATRIC" id="fig|83552.4.peg.2621"/>
<dbReference type="Proteomes" id="UP000031307">
    <property type="component" value="Unassembled WGS sequence"/>
</dbReference>
<dbReference type="PANTHER" id="PTHR42855:SF2">
    <property type="entry name" value="DRUG RESISTANCE ABC TRANSPORTER,ATP-BINDING PROTEIN"/>
    <property type="match status" value="1"/>
</dbReference>
<dbReference type="EMBL" id="JSAM01000125">
    <property type="protein sequence ID" value="KIA76275.1"/>
    <property type="molecule type" value="Genomic_DNA"/>
</dbReference>
<proteinExistence type="inferred from homology"/>
<protein>
    <recommendedName>
        <fullName evidence="5">Probable ATP-binding protein YbiT</fullName>
    </recommendedName>
</protein>
<sequence>MLTLEFLVKFKFMITLNKISKSFGSRVLFDDVTITFNKGRRYGLTGPNGAGKSTLLKIVMGFEEPTSGTVTLPDHVGILRQNIEEFKDFVVLDVVVSGNSRLWDAMKERDALYEVEMTDDVGMRLGDLEGIIAEEDGYSADANAEVLLSGMGLPSDIFTKKMHEIPTDLQFRVLLCQSLFGNPEALLLDEPTNHLDLESIGWLETFLKNYKGTLIVISHDRHFLNSVTTDIADIDYDTIIVYPGNYDDMIVAKTAVRERADQDAKSKEKKISQLREFVARFGAGTRASQVQSRLREIDRLQPQDLKKSNIQRPYIRFIPTEKAPGKIVIKSDHASKAYDHPVVKDFNFEIERGDKIGIIGNNGRGKTTLLKLLTGLLQPDSGKVELGHNVQIGYFPQNHSEIVEKKGTITAFEWLKERKPGIYDQDIRSVMGKMLFGGDDAFKSVAALSGGETARLIIAGMMLSEHNVLLLDEPNNHLDLEAVSALAWGLEEYKGTVIVVSHDRDLISNVAKKIISFEADGVHFFDGPLDEYLIAKEERTKSS</sequence>
<dbReference type="SMART" id="SM00382">
    <property type="entry name" value="AAA"/>
    <property type="match status" value="2"/>
</dbReference>
<dbReference type="SUPFAM" id="SSF52540">
    <property type="entry name" value="P-loop containing nucleoside triphosphate hydrolases"/>
    <property type="match status" value="2"/>
</dbReference>
<accession>A0A0C1C4X5</accession>
<dbReference type="PANTHER" id="PTHR42855">
    <property type="entry name" value="ABC TRANSPORTER ATP-BINDING SUBUNIT"/>
    <property type="match status" value="1"/>
</dbReference>
<keyword evidence="3 7" id="KW-0067">ATP-binding</keyword>
<dbReference type="PROSITE" id="PS50893">
    <property type="entry name" value="ABC_TRANSPORTER_2"/>
    <property type="match status" value="2"/>
</dbReference>
<evidence type="ECO:0000259" key="6">
    <source>
        <dbReference type="PROSITE" id="PS50893"/>
    </source>
</evidence>
<dbReference type="InterPro" id="IPR003593">
    <property type="entry name" value="AAA+_ATPase"/>
</dbReference>
<dbReference type="InterPro" id="IPR027417">
    <property type="entry name" value="P-loop_NTPase"/>
</dbReference>
<evidence type="ECO:0000313" key="8">
    <source>
        <dbReference type="Proteomes" id="UP000031307"/>
    </source>
</evidence>
<dbReference type="InterPro" id="IPR051309">
    <property type="entry name" value="ABCF_ATPase"/>
</dbReference>
<dbReference type="GO" id="GO:0016887">
    <property type="term" value="F:ATP hydrolysis activity"/>
    <property type="evidence" value="ECO:0007669"/>
    <property type="project" value="InterPro"/>
</dbReference>
<comment type="caution">
    <text evidence="7">The sequence shown here is derived from an EMBL/GenBank/DDBJ whole genome shotgun (WGS) entry which is preliminary data.</text>
</comment>
<comment type="similarity">
    <text evidence="4">Belongs to the ABC transporter superfamily. ABCF family. YbiT subfamily.</text>
</comment>
<dbReference type="Pfam" id="PF00005">
    <property type="entry name" value="ABC_tran"/>
    <property type="match status" value="2"/>
</dbReference>
<dbReference type="Gene3D" id="3.40.50.300">
    <property type="entry name" value="P-loop containing nucleotide triphosphate hydrolases"/>
    <property type="match status" value="2"/>
</dbReference>
<name>A0A0C1C4X5_9BACT</name>
<dbReference type="FunFam" id="3.40.50.300:FF:000011">
    <property type="entry name" value="Putative ABC transporter ATP-binding component"/>
    <property type="match status" value="1"/>
</dbReference>
<dbReference type="InterPro" id="IPR032781">
    <property type="entry name" value="ABC_tran_Xtn"/>
</dbReference>